<organism evidence="2 3">
    <name type="scientific">Alkanindiges hydrocarboniclasticus</name>
    <dbReference type="NCBI Taxonomy" id="1907941"/>
    <lineage>
        <taxon>Bacteria</taxon>
        <taxon>Pseudomonadati</taxon>
        <taxon>Pseudomonadota</taxon>
        <taxon>Gammaproteobacteria</taxon>
        <taxon>Moraxellales</taxon>
        <taxon>Moraxellaceae</taxon>
        <taxon>Alkanindiges</taxon>
    </lineage>
</organism>
<proteinExistence type="predicted"/>
<dbReference type="InterPro" id="IPR007337">
    <property type="entry name" value="RelB/DinJ"/>
</dbReference>
<dbReference type="STRING" id="1907941.BKE30_10910"/>
<dbReference type="NCBIfam" id="TIGR02384">
    <property type="entry name" value="RelB_DinJ"/>
    <property type="match status" value="1"/>
</dbReference>
<dbReference type="Proteomes" id="UP000192132">
    <property type="component" value="Unassembled WGS sequence"/>
</dbReference>
<feature type="region of interest" description="Disordered" evidence="1">
    <location>
        <begin position="52"/>
        <end position="75"/>
    </location>
</feature>
<comment type="caution">
    <text evidence="2">The sequence shown here is derived from an EMBL/GenBank/DDBJ whole genome shotgun (WGS) entry which is preliminary data.</text>
</comment>
<dbReference type="GO" id="GO:0006355">
    <property type="term" value="P:regulation of DNA-templated transcription"/>
    <property type="evidence" value="ECO:0007669"/>
    <property type="project" value="InterPro"/>
</dbReference>
<accession>A0A1S8CSZ9</accession>
<dbReference type="InterPro" id="IPR013321">
    <property type="entry name" value="Arc_rbn_hlx_hlx"/>
</dbReference>
<feature type="region of interest" description="Disordered" evidence="1">
    <location>
        <begin position="89"/>
        <end position="121"/>
    </location>
</feature>
<dbReference type="Gene3D" id="1.10.1220.10">
    <property type="entry name" value="Met repressor-like"/>
    <property type="match status" value="1"/>
</dbReference>
<reference evidence="2 3" key="1">
    <citation type="submission" date="2016-10" db="EMBL/GenBank/DDBJ databases">
        <title>Draft Genome sequence of Alkanindiges sp. strain H1.</title>
        <authorList>
            <person name="Subhash Y."/>
            <person name="Lee S."/>
        </authorList>
    </citation>
    <scope>NUCLEOTIDE SEQUENCE [LARGE SCALE GENOMIC DNA]</scope>
    <source>
        <strain evidence="2 3">H1</strain>
    </source>
</reference>
<dbReference type="EMBL" id="MLCN01000028">
    <property type="protein sequence ID" value="ONG38980.1"/>
    <property type="molecule type" value="Genomic_DNA"/>
</dbReference>
<sequence>MRRTEVYQVRLDVHEKKQAFAVFKQLGISPAQAIRLFFRQVVVTRSIPFPIEQGNAEPIEAPKKPSKKSVTASELSHLSDQDVFDQLNELLQANTGLPESDNEKDNSNLQDSSNSANHQDL</sequence>
<evidence type="ECO:0000313" key="3">
    <source>
        <dbReference type="Proteomes" id="UP000192132"/>
    </source>
</evidence>
<evidence type="ECO:0000313" key="2">
    <source>
        <dbReference type="EMBL" id="ONG38980.1"/>
    </source>
</evidence>
<dbReference type="RefSeq" id="WP_076878630.1">
    <property type="nucleotide sequence ID" value="NZ_MLCN01000028.1"/>
</dbReference>
<dbReference type="Pfam" id="PF04221">
    <property type="entry name" value="RelB"/>
    <property type="match status" value="1"/>
</dbReference>
<evidence type="ECO:0008006" key="4">
    <source>
        <dbReference type="Google" id="ProtNLM"/>
    </source>
</evidence>
<feature type="compositionally biased region" description="Polar residues" evidence="1">
    <location>
        <begin position="107"/>
        <end position="121"/>
    </location>
</feature>
<gene>
    <name evidence="2" type="ORF">BKE30_10910</name>
</gene>
<dbReference type="AlphaFoldDB" id="A0A1S8CSZ9"/>
<keyword evidence="3" id="KW-1185">Reference proteome</keyword>
<evidence type="ECO:0000256" key="1">
    <source>
        <dbReference type="SAM" id="MobiDB-lite"/>
    </source>
</evidence>
<protein>
    <recommendedName>
        <fullName evidence="4">Type II toxin-antitoxin system RelB/DinJ family antitoxin</fullName>
    </recommendedName>
</protein>
<name>A0A1S8CSZ9_9GAMM</name>
<dbReference type="OrthoDB" id="9804867at2"/>